<comment type="similarity">
    <text evidence="1">Belongs to the LysR transcriptional regulatory family.</text>
</comment>
<evidence type="ECO:0000256" key="2">
    <source>
        <dbReference type="ARBA" id="ARBA00023015"/>
    </source>
</evidence>
<organism evidence="8 9">
    <name type="scientific">Nocardioides imazamoxiresistens</name>
    <dbReference type="NCBI Taxonomy" id="3231893"/>
    <lineage>
        <taxon>Bacteria</taxon>
        <taxon>Bacillati</taxon>
        <taxon>Actinomycetota</taxon>
        <taxon>Actinomycetes</taxon>
        <taxon>Propionibacteriales</taxon>
        <taxon>Nocardioidaceae</taxon>
        <taxon>Nocardioides</taxon>
    </lineage>
</organism>
<dbReference type="InterPro" id="IPR005119">
    <property type="entry name" value="LysR_subst-bd"/>
</dbReference>
<evidence type="ECO:0000256" key="1">
    <source>
        <dbReference type="ARBA" id="ARBA00009437"/>
    </source>
</evidence>
<dbReference type="Gene3D" id="3.40.190.290">
    <property type="match status" value="1"/>
</dbReference>
<dbReference type="PANTHER" id="PTHR30293:SF0">
    <property type="entry name" value="NITROGEN ASSIMILATION REGULATORY PROTEIN NAC"/>
    <property type="match status" value="1"/>
</dbReference>
<name>A0ABU3PTG3_9ACTN</name>
<evidence type="ECO:0000256" key="6">
    <source>
        <dbReference type="SAM" id="MobiDB-lite"/>
    </source>
</evidence>
<dbReference type="PRINTS" id="PR00039">
    <property type="entry name" value="HTHLYSR"/>
</dbReference>
<dbReference type="PANTHER" id="PTHR30293">
    <property type="entry name" value="TRANSCRIPTIONAL REGULATORY PROTEIN NAC-RELATED"/>
    <property type="match status" value="1"/>
</dbReference>
<proteinExistence type="inferred from homology"/>
<dbReference type="InterPro" id="IPR036388">
    <property type="entry name" value="WH-like_DNA-bd_sf"/>
</dbReference>
<keyword evidence="3" id="KW-0238">DNA-binding</keyword>
<accession>A0ABU3PTG3</accession>
<dbReference type="Pfam" id="PF00126">
    <property type="entry name" value="HTH_1"/>
    <property type="match status" value="1"/>
</dbReference>
<reference evidence="8 9" key="1">
    <citation type="submission" date="2023-08" db="EMBL/GenBank/DDBJ databases">
        <title>Nocardioides seae sp. nov., a bacterium isolated from a soil.</title>
        <authorList>
            <person name="Wang X."/>
        </authorList>
    </citation>
    <scope>NUCLEOTIDE SEQUENCE [LARGE SCALE GENOMIC DNA]</scope>
    <source>
        <strain evidence="8 9">YZH12</strain>
    </source>
</reference>
<dbReference type="SUPFAM" id="SSF46785">
    <property type="entry name" value="Winged helix' DNA-binding domain"/>
    <property type="match status" value="1"/>
</dbReference>
<evidence type="ECO:0000313" key="8">
    <source>
        <dbReference type="EMBL" id="MDT9592176.1"/>
    </source>
</evidence>
<evidence type="ECO:0000256" key="5">
    <source>
        <dbReference type="ARBA" id="ARBA00023163"/>
    </source>
</evidence>
<evidence type="ECO:0000313" key="9">
    <source>
        <dbReference type="Proteomes" id="UP001268542"/>
    </source>
</evidence>
<dbReference type="InterPro" id="IPR036390">
    <property type="entry name" value="WH_DNA-bd_sf"/>
</dbReference>
<evidence type="ECO:0000256" key="3">
    <source>
        <dbReference type="ARBA" id="ARBA00023125"/>
    </source>
</evidence>
<dbReference type="EMBL" id="JAVYII010000001">
    <property type="protein sequence ID" value="MDT9592176.1"/>
    <property type="molecule type" value="Genomic_DNA"/>
</dbReference>
<sequence>MDLKQLVAVVTVSEVGSVTRAARLLHVVQPSVTRHVQTLEAELGTALFERTRQGMRTTPAGERFVERARRALQELERARAEIRPDTEEVHGTVTLGLLESTTEMLAGPLARAVEEHLPHVELRLLSAYSGHLQQWLDTGEVDLSLTYNVTATGSVAVVPLLHESLWAVAPAAAGLAAEQPLPWADLWRYPVVLPVRGHGLRSLVDDAVTATGATPRIAVETNSMPLQKELVHAGRGWTVLPAAGVARDIEAGRFSGTPLVEPEISRTVVLGHQRDLRMSRAVAAVARETRRAVDELVTTGRWPGSRRADEGRRTASAPRATSSP</sequence>
<dbReference type="Proteomes" id="UP001268542">
    <property type="component" value="Unassembled WGS sequence"/>
</dbReference>
<keyword evidence="4" id="KW-0010">Activator</keyword>
<dbReference type="Gene3D" id="1.10.10.10">
    <property type="entry name" value="Winged helix-like DNA-binding domain superfamily/Winged helix DNA-binding domain"/>
    <property type="match status" value="1"/>
</dbReference>
<dbReference type="SUPFAM" id="SSF53850">
    <property type="entry name" value="Periplasmic binding protein-like II"/>
    <property type="match status" value="1"/>
</dbReference>
<keyword evidence="5" id="KW-0804">Transcription</keyword>
<keyword evidence="2" id="KW-0805">Transcription regulation</keyword>
<evidence type="ECO:0000259" key="7">
    <source>
        <dbReference type="PROSITE" id="PS50931"/>
    </source>
</evidence>
<dbReference type="PROSITE" id="PS50931">
    <property type="entry name" value="HTH_LYSR"/>
    <property type="match status" value="1"/>
</dbReference>
<evidence type="ECO:0000256" key="4">
    <source>
        <dbReference type="ARBA" id="ARBA00023159"/>
    </source>
</evidence>
<dbReference type="RefSeq" id="WP_315731425.1">
    <property type="nucleotide sequence ID" value="NZ_JAVYII010000001.1"/>
</dbReference>
<keyword evidence="9" id="KW-1185">Reference proteome</keyword>
<feature type="domain" description="HTH lysR-type" evidence="7">
    <location>
        <begin position="1"/>
        <end position="58"/>
    </location>
</feature>
<gene>
    <name evidence="8" type="ORF">RDV89_03810</name>
</gene>
<dbReference type="Pfam" id="PF03466">
    <property type="entry name" value="LysR_substrate"/>
    <property type="match status" value="1"/>
</dbReference>
<feature type="region of interest" description="Disordered" evidence="6">
    <location>
        <begin position="297"/>
        <end position="324"/>
    </location>
</feature>
<dbReference type="InterPro" id="IPR000847">
    <property type="entry name" value="LysR_HTH_N"/>
</dbReference>
<comment type="caution">
    <text evidence="8">The sequence shown here is derived from an EMBL/GenBank/DDBJ whole genome shotgun (WGS) entry which is preliminary data.</text>
</comment>
<protein>
    <submittedName>
        <fullName evidence="8">LysR family transcriptional regulator</fullName>
    </submittedName>
</protein>